<dbReference type="EMBL" id="JAUSTO010000010">
    <property type="protein sequence ID" value="MDQ0152968.1"/>
    <property type="molecule type" value="Genomic_DNA"/>
</dbReference>
<evidence type="ECO:0000256" key="7">
    <source>
        <dbReference type="ARBA" id="ARBA00022989"/>
    </source>
</evidence>
<feature type="transmembrane region" description="Helical" evidence="9">
    <location>
        <begin position="153"/>
        <end position="171"/>
    </location>
</feature>
<evidence type="ECO:0000256" key="4">
    <source>
        <dbReference type="ARBA" id="ARBA00022475"/>
    </source>
</evidence>
<gene>
    <name evidence="10" type="ORF">J2S20_001674</name>
</gene>
<evidence type="ECO:0000256" key="1">
    <source>
        <dbReference type="ARBA" id="ARBA00004651"/>
    </source>
</evidence>
<protein>
    <recommendedName>
        <fullName evidence="9">Branched-chain amino acid transport system carrier protein</fullName>
    </recommendedName>
</protein>
<dbReference type="Proteomes" id="UP001241537">
    <property type="component" value="Unassembled WGS sequence"/>
</dbReference>
<dbReference type="AlphaFoldDB" id="A0AAE3VB24"/>
<feature type="transmembrane region" description="Helical" evidence="9">
    <location>
        <begin position="41"/>
        <end position="61"/>
    </location>
</feature>
<dbReference type="RefSeq" id="WP_307254952.1">
    <property type="nucleotide sequence ID" value="NZ_JAUSTO010000010.1"/>
</dbReference>
<evidence type="ECO:0000256" key="3">
    <source>
        <dbReference type="ARBA" id="ARBA00022448"/>
    </source>
</evidence>
<accession>A0AAE3VB24</accession>
<dbReference type="GO" id="GO:0015818">
    <property type="term" value="P:isoleucine transport"/>
    <property type="evidence" value="ECO:0007669"/>
    <property type="project" value="TreeGrafter"/>
</dbReference>
<keyword evidence="11" id="KW-1185">Reference proteome</keyword>
<reference evidence="10" key="1">
    <citation type="submission" date="2023-07" db="EMBL/GenBank/DDBJ databases">
        <title>Genomic Encyclopedia of Type Strains, Phase IV (KMG-IV): sequencing the most valuable type-strain genomes for metagenomic binning, comparative biology and taxonomic classification.</title>
        <authorList>
            <person name="Goeker M."/>
        </authorList>
    </citation>
    <scope>NUCLEOTIDE SEQUENCE</scope>
    <source>
        <strain evidence="10">DSM 19659</strain>
    </source>
</reference>
<dbReference type="InterPro" id="IPR004685">
    <property type="entry name" value="Brnchd-chn_aa_trnsp_Livcs"/>
</dbReference>
<name>A0AAE3VB24_9FIRM</name>
<feature type="transmembrane region" description="Helical" evidence="9">
    <location>
        <begin position="321"/>
        <end position="340"/>
    </location>
</feature>
<dbReference type="PANTHER" id="PTHR30588:SF0">
    <property type="entry name" value="BRANCHED-CHAIN AMINO ACID PERMEASE BRNQ"/>
    <property type="match status" value="1"/>
</dbReference>
<feature type="transmembrane region" description="Helical" evidence="9">
    <location>
        <begin position="442"/>
        <end position="460"/>
    </location>
</feature>
<dbReference type="GO" id="GO:0015820">
    <property type="term" value="P:L-leucine transport"/>
    <property type="evidence" value="ECO:0007669"/>
    <property type="project" value="TreeGrafter"/>
</dbReference>
<evidence type="ECO:0000256" key="6">
    <source>
        <dbReference type="ARBA" id="ARBA00022970"/>
    </source>
</evidence>
<organism evidence="10 11">
    <name type="scientific">Moryella indoligenes</name>
    <dbReference type="NCBI Taxonomy" id="371674"/>
    <lineage>
        <taxon>Bacteria</taxon>
        <taxon>Bacillati</taxon>
        <taxon>Bacillota</taxon>
        <taxon>Clostridia</taxon>
        <taxon>Lachnospirales</taxon>
        <taxon>Lachnospiraceae</taxon>
        <taxon>Moryella</taxon>
    </lineage>
</organism>
<feature type="transmembrane region" description="Helical" evidence="9">
    <location>
        <begin position="352"/>
        <end position="371"/>
    </location>
</feature>
<evidence type="ECO:0000313" key="10">
    <source>
        <dbReference type="EMBL" id="MDQ0152968.1"/>
    </source>
</evidence>
<feature type="transmembrane region" description="Helical" evidence="9">
    <location>
        <begin position="237"/>
        <end position="256"/>
    </location>
</feature>
<feature type="transmembrane region" description="Helical" evidence="9">
    <location>
        <begin position="401"/>
        <end position="422"/>
    </location>
</feature>
<comment type="similarity">
    <text evidence="2 9">Belongs to the branched chain amino acid transporter family.</text>
</comment>
<dbReference type="GO" id="GO:0005304">
    <property type="term" value="F:L-valine transmembrane transporter activity"/>
    <property type="evidence" value="ECO:0007669"/>
    <property type="project" value="TreeGrafter"/>
</dbReference>
<feature type="transmembrane region" description="Helical" evidence="9">
    <location>
        <begin position="121"/>
        <end position="141"/>
    </location>
</feature>
<feature type="transmembrane region" description="Helical" evidence="9">
    <location>
        <begin position="277"/>
        <end position="301"/>
    </location>
</feature>
<keyword evidence="5 9" id="KW-0812">Transmembrane</keyword>
<keyword evidence="8 9" id="KW-0472">Membrane</keyword>
<comment type="function">
    <text evidence="9">Component of the transport system for branched-chain amino acids.</text>
</comment>
<dbReference type="GO" id="GO:0015190">
    <property type="term" value="F:L-leucine transmembrane transporter activity"/>
    <property type="evidence" value="ECO:0007669"/>
    <property type="project" value="TreeGrafter"/>
</dbReference>
<feature type="transmembrane region" description="Helical" evidence="9">
    <location>
        <begin position="82"/>
        <end position="101"/>
    </location>
</feature>
<dbReference type="Pfam" id="PF05525">
    <property type="entry name" value="Branch_AA_trans"/>
    <property type="match status" value="1"/>
</dbReference>
<comment type="caution">
    <text evidence="10">The sequence shown here is derived from an EMBL/GenBank/DDBJ whole genome shotgun (WGS) entry which is preliminary data.</text>
</comment>
<keyword evidence="3 9" id="KW-0813">Transport</keyword>
<evidence type="ECO:0000256" key="8">
    <source>
        <dbReference type="ARBA" id="ARBA00023136"/>
    </source>
</evidence>
<evidence type="ECO:0000256" key="2">
    <source>
        <dbReference type="ARBA" id="ARBA00008540"/>
    </source>
</evidence>
<sequence length="464" mass="49342">MKQKLSMRSYIFLSSMLFGMFFGAGNLIFPIHMGQLAGRSFGAATVGFCITGVGLPLLGIVAMGVSRSEGLFDLGMKVGKGFSYFFTCALYLTIGPLFAIPRTATVSFQVGILPYVPEAQRTLGLFVFSLLFFVVVLFFSLRPSGIMTWIGKILNPIFLFLLGILIIAVFVRPMGPVSAVEPSEAYLQHGFTTGLLEGYNTMDALASLAFGIILITEIRKLGVTEPAGISLSTLKSGTLAVALMALIYGSLTYAGAQSGNVMAAAEDGGIAFHEIANYYFGSFGSVLLGVTITFACLKTAVGLVTSCATTFEEMFPKLASYRSYAIGFALFSFGLANVGLSRIISLSIPVLVFLYPLTIMLIFLCIIGGSFHYSRTVFCWTIGFTTVAAVFEFVRALPESLLGRAAAFTASLPTVLQAPGLFFGTLKQLYEALPLASVGMGWALPAVAGFAAGLLAMAAGKRVQ</sequence>
<dbReference type="GO" id="GO:0015188">
    <property type="term" value="F:L-isoleucine transmembrane transporter activity"/>
    <property type="evidence" value="ECO:0007669"/>
    <property type="project" value="TreeGrafter"/>
</dbReference>
<keyword evidence="6 9" id="KW-0029">Amino-acid transport</keyword>
<evidence type="ECO:0000256" key="5">
    <source>
        <dbReference type="ARBA" id="ARBA00022692"/>
    </source>
</evidence>
<dbReference type="NCBIfam" id="TIGR00796">
    <property type="entry name" value="livcs"/>
    <property type="match status" value="1"/>
</dbReference>
<proteinExistence type="inferred from homology"/>
<evidence type="ECO:0000256" key="9">
    <source>
        <dbReference type="RuleBase" id="RU362122"/>
    </source>
</evidence>
<evidence type="ECO:0000313" key="11">
    <source>
        <dbReference type="Proteomes" id="UP001241537"/>
    </source>
</evidence>
<dbReference type="GO" id="GO:0005886">
    <property type="term" value="C:plasma membrane"/>
    <property type="evidence" value="ECO:0007669"/>
    <property type="project" value="UniProtKB-SubCell"/>
</dbReference>
<feature type="transmembrane region" description="Helical" evidence="9">
    <location>
        <begin position="9"/>
        <end position="29"/>
    </location>
</feature>
<keyword evidence="4" id="KW-1003">Cell membrane</keyword>
<feature type="transmembrane region" description="Helical" evidence="9">
    <location>
        <begin position="377"/>
        <end position="394"/>
    </location>
</feature>
<keyword evidence="7 9" id="KW-1133">Transmembrane helix</keyword>
<dbReference type="PANTHER" id="PTHR30588">
    <property type="entry name" value="BRANCHED-CHAIN AMINO ACID TRANSPORT SYSTEM 2 CARRIER PROTEIN"/>
    <property type="match status" value="1"/>
</dbReference>
<comment type="subcellular location">
    <subcellularLocation>
        <location evidence="1 9">Cell membrane</location>
        <topology evidence="1 9">Multi-pass membrane protein</topology>
    </subcellularLocation>
</comment>